<dbReference type="PANTHER" id="PTHR21661">
    <property type="entry name" value="EPOXIDE HYDROLASE 1-RELATED"/>
    <property type="match status" value="1"/>
</dbReference>
<evidence type="ECO:0000259" key="5">
    <source>
        <dbReference type="Pfam" id="PF06441"/>
    </source>
</evidence>
<feature type="active site" description="Proton donor" evidence="4">
    <location>
        <position position="291"/>
    </location>
</feature>
<feature type="active site" description="Proton acceptor" evidence="4">
    <location>
        <position position="342"/>
    </location>
</feature>
<dbReference type="AlphaFoldDB" id="A0A1W2BF76"/>
<keyword evidence="2" id="KW-0058">Aromatic hydrocarbons catabolism</keyword>
<evidence type="ECO:0000256" key="4">
    <source>
        <dbReference type="PIRSR" id="PIRSR001112-1"/>
    </source>
</evidence>
<organism evidence="6 7">
    <name type="scientific">Kibdelosporangium aridum</name>
    <dbReference type="NCBI Taxonomy" id="2030"/>
    <lineage>
        <taxon>Bacteria</taxon>
        <taxon>Bacillati</taxon>
        <taxon>Actinomycetota</taxon>
        <taxon>Actinomycetes</taxon>
        <taxon>Pseudonocardiales</taxon>
        <taxon>Pseudonocardiaceae</taxon>
        <taxon>Kibdelosporangium</taxon>
    </lineage>
</organism>
<dbReference type="OrthoDB" id="27092at2"/>
<evidence type="ECO:0000313" key="7">
    <source>
        <dbReference type="Proteomes" id="UP000192674"/>
    </source>
</evidence>
<dbReference type="Gene3D" id="3.40.50.1820">
    <property type="entry name" value="alpha/beta hydrolase"/>
    <property type="match status" value="1"/>
</dbReference>
<reference evidence="6 7" key="1">
    <citation type="submission" date="2017-04" db="EMBL/GenBank/DDBJ databases">
        <authorList>
            <person name="Afonso C.L."/>
            <person name="Miller P.J."/>
            <person name="Scott M.A."/>
            <person name="Spackman E."/>
            <person name="Goraichik I."/>
            <person name="Dimitrov K.M."/>
            <person name="Suarez D.L."/>
            <person name="Swayne D.E."/>
        </authorList>
    </citation>
    <scope>NUCLEOTIDE SEQUENCE [LARGE SCALE GENOMIC DNA]</scope>
    <source>
        <strain evidence="6 7">DSM 43828</strain>
    </source>
</reference>
<keyword evidence="3" id="KW-0378">Hydrolase</keyword>
<gene>
    <name evidence="6" type="ORF">SAMN05661093_01641</name>
</gene>
<sequence>MTGDVRPFRSAVPLADLDDLRNRLAATRWPDELPGVGWAYGVPLEYLRELVAYWQDGYSWRDNEARLNSFPQFTTEIDGQRIHFLHVRSAQPDALPLLLTHGWPGSVLEFLDVIGPLTESFHVVIPAIPGFGFSGPTSSTGWGPHRVAGAWTQLMARLGYERYGVQGGDWGSIISRVVAALEPERVVGVHLNFLPTVPRGDSAELSDEDQARIAAMSKYLAAPAGYMRQQATRPQTLSYALTDSPVGQLAWIAEKFREWTDPASKIDTDWLLTNVSLYWFTATAGSSARIYYEFEASRRRFADSPAPMGVAVFPYELVKPARTLAEREHTIAQWTEHDRGGHFAALEVPELFVRDVREFFEKVRG</sequence>
<dbReference type="PRINTS" id="PR00412">
    <property type="entry name" value="EPOXHYDRLASE"/>
</dbReference>
<dbReference type="InterPro" id="IPR029058">
    <property type="entry name" value="AB_hydrolase_fold"/>
</dbReference>
<feature type="domain" description="Epoxide hydrolase N-terminal" evidence="5">
    <location>
        <begin position="5"/>
        <end position="110"/>
    </location>
</feature>
<comment type="similarity">
    <text evidence="1">Belongs to the peptidase S33 family.</text>
</comment>
<dbReference type="Proteomes" id="UP000192674">
    <property type="component" value="Unassembled WGS sequence"/>
</dbReference>
<evidence type="ECO:0000256" key="1">
    <source>
        <dbReference type="ARBA" id="ARBA00010088"/>
    </source>
</evidence>
<protein>
    <submittedName>
        <fullName evidence="6">Pimeloyl-ACP methyl ester carboxylesterase</fullName>
    </submittedName>
</protein>
<feature type="active site" description="Nucleophile" evidence="4">
    <location>
        <position position="169"/>
    </location>
</feature>
<proteinExistence type="inferred from homology"/>
<dbReference type="PANTHER" id="PTHR21661:SF35">
    <property type="entry name" value="EPOXIDE HYDROLASE"/>
    <property type="match status" value="1"/>
</dbReference>
<dbReference type="EMBL" id="FWXV01000001">
    <property type="protein sequence ID" value="SMC71400.1"/>
    <property type="molecule type" value="Genomic_DNA"/>
</dbReference>
<dbReference type="Pfam" id="PF06441">
    <property type="entry name" value="EHN"/>
    <property type="match status" value="1"/>
</dbReference>
<dbReference type="GO" id="GO:0097176">
    <property type="term" value="P:epoxide metabolic process"/>
    <property type="evidence" value="ECO:0007669"/>
    <property type="project" value="TreeGrafter"/>
</dbReference>
<evidence type="ECO:0000313" key="6">
    <source>
        <dbReference type="EMBL" id="SMC71400.1"/>
    </source>
</evidence>
<dbReference type="InterPro" id="IPR016292">
    <property type="entry name" value="Epoxide_hydrolase"/>
</dbReference>
<dbReference type="PIRSF" id="PIRSF001112">
    <property type="entry name" value="Epoxide_hydrolase"/>
    <property type="match status" value="1"/>
</dbReference>
<accession>A0A1W2BF76</accession>
<dbReference type="InterPro" id="IPR000639">
    <property type="entry name" value="Epox_hydrolase-like"/>
</dbReference>
<dbReference type="InterPro" id="IPR010497">
    <property type="entry name" value="Epoxide_hydro_N"/>
</dbReference>
<name>A0A1W2BF76_KIBAR</name>
<dbReference type="GO" id="GO:0004301">
    <property type="term" value="F:epoxide hydrolase activity"/>
    <property type="evidence" value="ECO:0007669"/>
    <property type="project" value="TreeGrafter"/>
</dbReference>
<evidence type="ECO:0000256" key="3">
    <source>
        <dbReference type="ARBA" id="ARBA00022801"/>
    </source>
</evidence>
<dbReference type="SUPFAM" id="SSF53474">
    <property type="entry name" value="alpha/beta-Hydrolases"/>
    <property type="match status" value="1"/>
</dbReference>
<dbReference type="RefSeq" id="WP_084425289.1">
    <property type="nucleotide sequence ID" value="NZ_FWXV01000001.1"/>
</dbReference>
<evidence type="ECO:0000256" key="2">
    <source>
        <dbReference type="ARBA" id="ARBA00022797"/>
    </source>
</evidence>
<keyword evidence="7" id="KW-1185">Reference proteome</keyword>